<dbReference type="EMBL" id="KQ243870">
    <property type="protein sequence ID" value="KNC75070.1"/>
    <property type="molecule type" value="Genomic_DNA"/>
</dbReference>
<reference evidence="1 2" key="1">
    <citation type="submission" date="2011-02" db="EMBL/GenBank/DDBJ databases">
        <title>The Genome Sequence of Sphaeroforma arctica JP610.</title>
        <authorList>
            <consortium name="The Broad Institute Genome Sequencing Platform"/>
            <person name="Russ C."/>
            <person name="Cuomo C."/>
            <person name="Young S.K."/>
            <person name="Zeng Q."/>
            <person name="Gargeya S."/>
            <person name="Alvarado L."/>
            <person name="Berlin A."/>
            <person name="Chapman S.B."/>
            <person name="Chen Z."/>
            <person name="Freedman E."/>
            <person name="Gellesch M."/>
            <person name="Goldberg J."/>
            <person name="Griggs A."/>
            <person name="Gujja S."/>
            <person name="Heilman E."/>
            <person name="Heiman D."/>
            <person name="Howarth C."/>
            <person name="Mehta T."/>
            <person name="Neiman D."/>
            <person name="Pearson M."/>
            <person name="Roberts A."/>
            <person name="Saif S."/>
            <person name="Shea T."/>
            <person name="Shenoy N."/>
            <person name="Sisk P."/>
            <person name="Stolte C."/>
            <person name="Sykes S."/>
            <person name="White J."/>
            <person name="Yandava C."/>
            <person name="Burger G."/>
            <person name="Gray M.W."/>
            <person name="Holland P.W.H."/>
            <person name="King N."/>
            <person name="Lang F.B.F."/>
            <person name="Roger A.J."/>
            <person name="Ruiz-Trillo I."/>
            <person name="Haas B."/>
            <person name="Nusbaum C."/>
            <person name="Birren B."/>
        </authorList>
    </citation>
    <scope>NUCLEOTIDE SEQUENCE [LARGE SCALE GENOMIC DNA]</scope>
    <source>
        <strain evidence="1 2">JP610</strain>
    </source>
</reference>
<dbReference type="RefSeq" id="XP_014148972.1">
    <property type="nucleotide sequence ID" value="XM_014293497.1"/>
</dbReference>
<dbReference type="GeneID" id="25912902"/>
<protein>
    <submittedName>
        <fullName evidence="1">Uncharacterized protein</fullName>
    </submittedName>
</protein>
<feature type="non-terminal residue" evidence="1">
    <location>
        <position position="60"/>
    </location>
</feature>
<dbReference type="AlphaFoldDB" id="A0A0L0FEA9"/>
<name>A0A0L0FEA9_9EUKA</name>
<sequence length="60" mass="6880">MNGLEISAGVDLGNRFRSRWNDIQSQNIRNVLAGERMRKRTGEIAAIYRSREMRIAAMAK</sequence>
<gene>
    <name evidence="1" type="ORF">SARC_12398</name>
</gene>
<accession>A0A0L0FEA9</accession>
<evidence type="ECO:0000313" key="2">
    <source>
        <dbReference type="Proteomes" id="UP000054560"/>
    </source>
</evidence>
<dbReference type="Proteomes" id="UP000054560">
    <property type="component" value="Unassembled WGS sequence"/>
</dbReference>
<organism evidence="1 2">
    <name type="scientific">Sphaeroforma arctica JP610</name>
    <dbReference type="NCBI Taxonomy" id="667725"/>
    <lineage>
        <taxon>Eukaryota</taxon>
        <taxon>Ichthyosporea</taxon>
        <taxon>Ichthyophonida</taxon>
        <taxon>Sphaeroforma</taxon>
    </lineage>
</organism>
<keyword evidence="2" id="KW-1185">Reference proteome</keyword>
<proteinExistence type="predicted"/>
<evidence type="ECO:0000313" key="1">
    <source>
        <dbReference type="EMBL" id="KNC75070.1"/>
    </source>
</evidence>